<sequence>MSTAVLARGRSLVLDIAGLRSLSKFPHPWCGGLLVTIQGEGYAEEETSSVLPIDNEFCDAVDAAFQLTAAAAIEPLERRLFQLAHSFPAPLTKSTLGPSDWGQSAHSPSKRKLKYGLDTAPFEKVKQALVEPSTKDGNSLSLLLSADPEEDDLHDSTDEAGPYRPWQPVLRPTKESDSSVIFFVRQERGSA</sequence>
<evidence type="ECO:0000313" key="2">
    <source>
        <dbReference type="EMBL" id="KAJ1181264.1"/>
    </source>
</evidence>
<reference evidence="2" key="1">
    <citation type="journal article" date="2022" name="bioRxiv">
        <title>Sequencing and chromosome-scale assembly of the giantPleurodeles waltlgenome.</title>
        <authorList>
            <person name="Brown T."/>
            <person name="Elewa A."/>
            <person name="Iarovenko S."/>
            <person name="Subramanian E."/>
            <person name="Araus A.J."/>
            <person name="Petzold A."/>
            <person name="Susuki M."/>
            <person name="Suzuki K.-i.T."/>
            <person name="Hayashi T."/>
            <person name="Toyoda A."/>
            <person name="Oliveira C."/>
            <person name="Osipova E."/>
            <person name="Leigh N.D."/>
            <person name="Simon A."/>
            <person name="Yun M.H."/>
        </authorList>
    </citation>
    <scope>NUCLEOTIDE SEQUENCE</scope>
    <source>
        <strain evidence="2">20211129_DDA</strain>
        <tissue evidence="2">Liver</tissue>
    </source>
</reference>
<accession>A0AAV7TWY5</accession>
<protein>
    <submittedName>
        <fullName evidence="2">Uncharacterized protein</fullName>
    </submittedName>
</protein>
<dbReference type="AlphaFoldDB" id="A0AAV7TWY5"/>
<dbReference type="EMBL" id="JANPWB010000006">
    <property type="protein sequence ID" value="KAJ1181264.1"/>
    <property type="molecule type" value="Genomic_DNA"/>
</dbReference>
<organism evidence="2 3">
    <name type="scientific">Pleurodeles waltl</name>
    <name type="common">Iberian ribbed newt</name>
    <dbReference type="NCBI Taxonomy" id="8319"/>
    <lineage>
        <taxon>Eukaryota</taxon>
        <taxon>Metazoa</taxon>
        <taxon>Chordata</taxon>
        <taxon>Craniata</taxon>
        <taxon>Vertebrata</taxon>
        <taxon>Euteleostomi</taxon>
        <taxon>Amphibia</taxon>
        <taxon>Batrachia</taxon>
        <taxon>Caudata</taxon>
        <taxon>Salamandroidea</taxon>
        <taxon>Salamandridae</taxon>
        <taxon>Pleurodelinae</taxon>
        <taxon>Pleurodeles</taxon>
    </lineage>
</organism>
<gene>
    <name evidence="2" type="ORF">NDU88_006472</name>
</gene>
<dbReference type="Proteomes" id="UP001066276">
    <property type="component" value="Chromosome 3_2"/>
</dbReference>
<name>A0AAV7TWY5_PLEWA</name>
<proteinExistence type="predicted"/>
<evidence type="ECO:0000256" key="1">
    <source>
        <dbReference type="SAM" id="MobiDB-lite"/>
    </source>
</evidence>
<feature type="region of interest" description="Disordered" evidence="1">
    <location>
        <begin position="131"/>
        <end position="176"/>
    </location>
</feature>
<keyword evidence="3" id="KW-1185">Reference proteome</keyword>
<comment type="caution">
    <text evidence="2">The sequence shown here is derived from an EMBL/GenBank/DDBJ whole genome shotgun (WGS) entry which is preliminary data.</text>
</comment>
<evidence type="ECO:0000313" key="3">
    <source>
        <dbReference type="Proteomes" id="UP001066276"/>
    </source>
</evidence>